<dbReference type="EMBL" id="CP018889">
    <property type="protein sequence ID" value="AUI68210.1"/>
    <property type="molecule type" value="Genomic_DNA"/>
</dbReference>
<dbReference type="InterPro" id="IPR058248">
    <property type="entry name" value="Lxx211020-like"/>
</dbReference>
<organism evidence="2 3">
    <name type="scientific">Beggiatoa leptomitoformis</name>
    <dbReference type="NCBI Taxonomy" id="288004"/>
    <lineage>
        <taxon>Bacteria</taxon>
        <taxon>Pseudomonadati</taxon>
        <taxon>Pseudomonadota</taxon>
        <taxon>Gammaproteobacteria</taxon>
        <taxon>Thiotrichales</taxon>
        <taxon>Thiotrichaceae</taxon>
        <taxon>Beggiatoa</taxon>
    </lineage>
</organism>
<sequence>MKKFLFAFICICCSVTSTLVYAESPLMIHQTWVREAPPNMMMNAAYMALHNPTDTDIVIVGGSSKDFGSVEVHNTVLDNGIAKMLPVPELIIPAQQSVILAPGGLHIMLLNRQHVVKAGDSIELTLNLKDGQTIPLTIEVKNTLTENPTEEHHQH</sequence>
<protein>
    <submittedName>
        <fullName evidence="2">Copper chaperone PCu(A)C</fullName>
    </submittedName>
</protein>
<proteinExistence type="predicted"/>
<dbReference type="InterPro" id="IPR007410">
    <property type="entry name" value="LpqE-like"/>
</dbReference>
<accession>A0A2N9YCM2</accession>
<keyword evidence="1" id="KW-0732">Signal</keyword>
<dbReference type="Pfam" id="PF04314">
    <property type="entry name" value="PCuAC"/>
    <property type="match status" value="1"/>
</dbReference>
<dbReference type="SUPFAM" id="SSF110087">
    <property type="entry name" value="DR1885-like metal-binding protein"/>
    <property type="match status" value="1"/>
</dbReference>
<evidence type="ECO:0000313" key="2">
    <source>
        <dbReference type="EMBL" id="AUI68210.1"/>
    </source>
</evidence>
<dbReference type="InterPro" id="IPR036182">
    <property type="entry name" value="PCuAC_sf"/>
</dbReference>
<dbReference type="PANTHER" id="PTHR36302:SF1">
    <property type="entry name" value="COPPER CHAPERONE PCU(A)C"/>
    <property type="match status" value="1"/>
</dbReference>
<gene>
    <name evidence="2" type="ORF">BLE401_05510</name>
</gene>
<keyword evidence="3" id="KW-1185">Reference proteome</keyword>
<feature type="signal peptide" evidence="1">
    <location>
        <begin position="1"/>
        <end position="22"/>
    </location>
</feature>
<reference evidence="3" key="1">
    <citation type="submission" date="2016-12" db="EMBL/GenBank/DDBJ databases">
        <title>Complete Genome Sequence of Beggiatoa leptomitiformis D-401.</title>
        <authorList>
            <person name="Fomenkov A."/>
            <person name="Vincze T."/>
            <person name="Grabovich M."/>
            <person name="Anton B.P."/>
            <person name="Dubinina G."/>
            <person name="Orlova M."/>
            <person name="Belousova E."/>
            <person name="Roberts R.J."/>
        </authorList>
    </citation>
    <scope>NUCLEOTIDE SEQUENCE [LARGE SCALE GENOMIC DNA]</scope>
    <source>
        <strain evidence="3">D-401</strain>
    </source>
</reference>
<feature type="chain" id="PRO_5014958257" evidence="1">
    <location>
        <begin position="23"/>
        <end position="155"/>
    </location>
</feature>
<dbReference type="PANTHER" id="PTHR36302">
    <property type="entry name" value="BLR7088 PROTEIN"/>
    <property type="match status" value="1"/>
</dbReference>
<dbReference type="Gene3D" id="2.60.40.1890">
    <property type="entry name" value="PCu(A)C copper chaperone"/>
    <property type="match status" value="1"/>
</dbReference>
<dbReference type="AlphaFoldDB" id="A0A2N9YCM2"/>
<dbReference type="OrthoDB" id="9796962at2"/>
<dbReference type="Proteomes" id="UP000234271">
    <property type="component" value="Chromosome"/>
</dbReference>
<name>A0A2N9YCM2_9GAMM</name>
<evidence type="ECO:0000313" key="3">
    <source>
        <dbReference type="Proteomes" id="UP000234271"/>
    </source>
</evidence>
<dbReference type="RefSeq" id="WP_062147448.1">
    <property type="nucleotide sequence ID" value="NZ_CP012373.2"/>
</dbReference>
<evidence type="ECO:0000256" key="1">
    <source>
        <dbReference type="SAM" id="SignalP"/>
    </source>
</evidence>